<dbReference type="FunCoup" id="A0A7M7M5S1">
    <property type="interactions" value="1312"/>
</dbReference>
<keyword evidence="7" id="KW-0007">Acetylation</keyword>
<keyword evidence="12" id="KW-0066">ATP synthesis</keyword>
<dbReference type="Proteomes" id="UP000594260">
    <property type="component" value="Unplaced"/>
</dbReference>
<evidence type="ECO:0000256" key="14">
    <source>
        <dbReference type="ARBA" id="ARBA00032372"/>
    </source>
</evidence>
<evidence type="ECO:0000256" key="16">
    <source>
        <dbReference type="ARBA" id="ARBA00062932"/>
    </source>
</evidence>
<evidence type="ECO:0000256" key="11">
    <source>
        <dbReference type="ARBA" id="ARBA00023196"/>
    </source>
</evidence>
<keyword evidence="3" id="KW-0813">Transport</keyword>
<keyword evidence="11" id="KW-0139">CF(1)</keyword>
<evidence type="ECO:0000313" key="20">
    <source>
        <dbReference type="EnsemblMetazoa" id="XP_022651395"/>
    </source>
</evidence>
<evidence type="ECO:0000256" key="7">
    <source>
        <dbReference type="ARBA" id="ARBA00022990"/>
    </source>
</evidence>
<dbReference type="InterPro" id="IPR020546">
    <property type="entry name" value="ATP_synth_F1_dsu/esu_N"/>
</dbReference>
<comment type="similarity">
    <text evidence="2">Belongs to the ATPase epsilon chain family.</text>
</comment>
<keyword evidence="4" id="KW-0375">Hydrogen ion transport</keyword>
<reference evidence="20" key="1">
    <citation type="submission" date="2021-01" db="UniProtKB">
        <authorList>
            <consortium name="EnsemblMetazoa"/>
        </authorList>
    </citation>
    <scope>IDENTIFICATION</scope>
</reference>
<accession>A0A7M7M5S1</accession>
<dbReference type="CDD" id="cd12152">
    <property type="entry name" value="F1-ATPase_delta"/>
    <property type="match status" value="1"/>
</dbReference>
<organism evidence="20 21">
    <name type="scientific">Varroa destructor</name>
    <name type="common">Honeybee mite</name>
    <dbReference type="NCBI Taxonomy" id="109461"/>
    <lineage>
        <taxon>Eukaryota</taxon>
        <taxon>Metazoa</taxon>
        <taxon>Ecdysozoa</taxon>
        <taxon>Arthropoda</taxon>
        <taxon>Chelicerata</taxon>
        <taxon>Arachnida</taxon>
        <taxon>Acari</taxon>
        <taxon>Parasitiformes</taxon>
        <taxon>Mesostigmata</taxon>
        <taxon>Gamasina</taxon>
        <taxon>Dermanyssoidea</taxon>
        <taxon>Varroidae</taxon>
        <taxon>Varroa</taxon>
    </lineage>
</organism>
<dbReference type="Gene3D" id="2.60.15.10">
    <property type="entry name" value="F0F1 ATP synthase delta/epsilon subunit, N-terminal"/>
    <property type="match status" value="1"/>
</dbReference>
<dbReference type="InterPro" id="IPR036771">
    <property type="entry name" value="ATPsynth_dsu/esu_N"/>
</dbReference>
<keyword evidence="10" id="KW-0472">Membrane</keyword>
<evidence type="ECO:0000256" key="5">
    <source>
        <dbReference type="ARBA" id="ARBA00022792"/>
    </source>
</evidence>
<keyword evidence="8" id="KW-0406">Ion transport</keyword>
<evidence type="ECO:0000256" key="8">
    <source>
        <dbReference type="ARBA" id="ARBA00023065"/>
    </source>
</evidence>
<dbReference type="EnsemblMetazoa" id="XM_022795660">
    <property type="protein sequence ID" value="XP_022651395"/>
    <property type="gene ID" value="LOC111246302"/>
</dbReference>
<dbReference type="Pfam" id="PF02823">
    <property type="entry name" value="ATP-synt_DE_N"/>
    <property type="match status" value="1"/>
</dbReference>
<dbReference type="RefSeq" id="XP_022651395.1">
    <property type="nucleotide sequence ID" value="XM_022795660.1"/>
</dbReference>
<evidence type="ECO:0000256" key="10">
    <source>
        <dbReference type="ARBA" id="ARBA00023136"/>
    </source>
</evidence>
<keyword evidence="21" id="KW-1185">Reference proteome</keyword>
<dbReference type="OrthoDB" id="270171at2759"/>
<dbReference type="SUPFAM" id="SSF46604">
    <property type="entry name" value="Epsilon subunit of F1F0-ATP synthase C-terminal domain"/>
    <property type="match status" value="1"/>
</dbReference>
<dbReference type="InterPro" id="IPR001469">
    <property type="entry name" value="ATP_synth_F1_dsu/esu"/>
</dbReference>
<evidence type="ECO:0000256" key="13">
    <source>
        <dbReference type="ARBA" id="ARBA00031669"/>
    </source>
</evidence>
<evidence type="ECO:0000256" key="3">
    <source>
        <dbReference type="ARBA" id="ARBA00022448"/>
    </source>
</evidence>
<evidence type="ECO:0000256" key="12">
    <source>
        <dbReference type="ARBA" id="ARBA00023310"/>
    </source>
</evidence>
<feature type="domain" description="ATP synthase F1 complex delta/epsilon subunit N-terminal" evidence="18">
    <location>
        <begin position="34"/>
        <end position="114"/>
    </location>
</feature>
<evidence type="ECO:0000256" key="6">
    <source>
        <dbReference type="ARBA" id="ARBA00022946"/>
    </source>
</evidence>
<dbReference type="AlphaFoldDB" id="A0A7M7M5S1"/>
<dbReference type="OMA" id="HQTLYSE"/>
<dbReference type="CTD" id="31950"/>
<evidence type="ECO:0000256" key="15">
    <source>
        <dbReference type="ARBA" id="ARBA00056834"/>
    </source>
</evidence>
<comment type="subunit">
    <text evidence="16">Component of the ATP synthase complex composed at least of ATP5F1A/subunit alpha, ATP5F1B/subunit beta, ATP5MC1/subunit c (homooctomer), MT-ATP6/subunit a, MT-ATP8/subunit 8, ATP5ME/subunit e, ATP5MF/subunit f, ATP5MG/subunit g, ATP5MK/subunit k, ATP5MJ/subunit j, ATP5F1C/subunit gamma, ATP5F1D/subunit delta, ATP5F1E/subunit epsilon, ATP5PF/subunit F6, ATP5PB/subunit b, ATP5PD/subunit d, ATP5PO/subunit OSCP. ATP synthase complex consists of a soluble F(1) head domain (subunits alpha(3) and beta(3)) - the catalytic core - and a membrane F(0) domain - the membrane proton channel (subunits c, a, 8, e, f, g, k and j). These two domains are linked by a central stalk (subunits gamma, delta, and epsilon) rotating inside the F1 region and a stationary peripheral stalk (subunits F6, b, d, and OSCP). Component of a complex composed at least by ATPIF1, ATP5F1A, ATP5F1B, ATP5F1C AND ATP5F1E.</text>
</comment>
<dbReference type="InterPro" id="IPR048937">
    <property type="entry name" value="ATPD_C_metazoa"/>
</dbReference>
<comment type="subcellular location">
    <subcellularLocation>
        <location evidence="1">Mitochondrion inner membrane</location>
    </subcellularLocation>
</comment>
<evidence type="ECO:0000259" key="19">
    <source>
        <dbReference type="Pfam" id="PF21335"/>
    </source>
</evidence>
<feature type="domain" description="F1F0-ATP synthase delta subunit C-terminal" evidence="19">
    <location>
        <begin position="128"/>
        <end position="161"/>
    </location>
</feature>
<dbReference type="SUPFAM" id="SSF51344">
    <property type="entry name" value="Epsilon subunit of F1F0-ATP synthase N-terminal domain"/>
    <property type="match status" value="1"/>
</dbReference>
<keyword evidence="9" id="KW-0496">Mitochondrion</keyword>
<evidence type="ECO:0000256" key="2">
    <source>
        <dbReference type="ARBA" id="ARBA00005712"/>
    </source>
</evidence>
<name>A0A7M7M5S1_VARDE</name>
<dbReference type="NCBIfam" id="TIGR01216">
    <property type="entry name" value="ATP_synt_epsi"/>
    <property type="match status" value="1"/>
</dbReference>
<dbReference type="Pfam" id="PF21335">
    <property type="entry name" value="ATPD_C_metazoa"/>
    <property type="match status" value="1"/>
</dbReference>
<dbReference type="Gene3D" id="1.20.5.440">
    <property type="entry name" value="ATP synthase delta/epsilon subunit, C-terminal domain"/>
    <property type="match status" value="1"/>
</dbReference>
<dbReference type="InterPro" id="IPR036794">
    <property type="entry name" value="ATP_F1_dsu/esu_C_sf"/>
</dbReference>
<dbReference type="GeneID" id="111246302"/>
<dbReference type="PANTHER" id="PTHR13822">
    <property type="entry name" value="ATP SYNTHASE DELTA/EPSILON CHAIN"/>
    <property type="match status" value="1"/>
</dbReference>
<sequence length="165" mass="17720">MIGQRILASMGRQIGRTLSRRSLADAAPAREGMAFTLASPSEMYYHNADVKQVDVPSYSGDFGILAYHVPCLAVLKPGVVTVYPKDGDLKRYFVSSGTITINEDSTVQVLAEQAVPVDRLDSGLVQDGLQKAQQQLASAGDEGAKMEAQILVEVHEAMQKAVIGL</sequence>
<comment type="function">
    <text evidence="15">Subunit delta, of the mitochondrial membrane ATP synthase complex (F(1)F(0) ATP synthase or Complex V) that produces ATP from ADP in the presence of a proton gradient across the membrane which is generated by electron transport complexes of the respiratory chain. ATP synthase complex consist of a soluble F(1) head domain - the catalytic core - and a membrane F(1) domain - the membrane proton channel. These two domains are linked by a central stalk rotating inside the F(1) region and a stationary peripheral stalk. During catalysis, ATP synthesis in the catalytic domain of F(1) is coupled via a rotary mechanism of the central stalk subunits to proton translocation. In vivo, can only synthesize ATP although its ATP hydrolase activity can be activated artificially in vitro. With the central stalk subunit gamma, is essential for the biogenesis of F(1) catalytic part of the ATP synthase complex namely in the formation of F1 assembly intermediate.</text>
</comment>
<keyword evidence="5" id="KW-0999">Mitochondrion inner membrane</keyword>
<evidence type="ECO:0000259" key="18">
    <source>
        <dbReference type="Pfam" id="PF02823"/>
    </source>
</evidence>
<evidence type="ECO:0000256" key="4">
    <source>
        <dbReference type="ARBA" id="ARBA00022781"/>
    </source>
</evidence>
<dbReference type="GO" id="GO:0005743">
    <property type="term" value="C:mitochondrial inner membrane"/>
    <property type="evidence" value="ECO:0007669"/>
    <property type="project" value="UniProtKB-SubCell"/>
</dbReference>
<dbReference type="GO" id="GO:0046933">
    <property type="term" value="F:proton-transporting ATP synthase activity, rotational mechanism"/>
    <property type="evidence" value="ECO:0007669"/>
    <property type="project" value="InterPro"/>
</dbReference>
<evidence type="ECO:0000256" key="17">
    <source>
        <dbReference type="ARBA" id="ARBA00070799"/>
    </source>
</evidence>
<evidence type="ECO:0000313" key="21">
    <source>
        <dbReference type="Proteomes" id="UP000594260"/>
    </source>
</evidence>
<dbReference type="FunFam" id="1.20.5.440:FF:000002">
    <property type="entry name" value="ATP synthase subunit delta, mitochondrial"/>
    <property type="match status" value="1"/>
</dbReference>
<dbReference type="GO" id="GO:0045259">
    <property type="term" value="C:proton-transporting ATP synthase complex"/>
    <property type="evidence" value="ECO:0007669"/>
    <property type="project" value="UniProtKB-KW"/>
</dbReference>
<protein>
    <recommendedName>
        <fullName evidence="17">ATP synthase F(1) complex subunit delta, mitochondrial</fullName>
    </recommendedName>
    <alternativeName>
        <fullName evidence="14">ATP synthase F1 subunit delta</fullName>
    </alternativeName>
    <alternativeName>
        <fullName evidence="13">F-ATPase delta subunit</fullName>
    </alternativeName>
</protein>
<dbReference type="KEGG" id="vde:111246302"/>
<proteinExistence type="inferred from homology"/>
<evidence type="ECO:0000256" key="1">
    <source>
        <dbReference type="ARBA" id="ARBA00004273"/>
    </source>
</evidence>
<evidence type="ECO:0000256" key="9">
    <source>
        <dbReference type="ARBA" id="ARBA00023128"/>
    </source>
</evidence>
<dbReference type="FunFam" id="2.60.15.10:FF:000004">
    <property type="entry name" value="ATP synthase subunit delta, mitochondrial"/>
    <property type="match status" value="1"/>
</dbReference>
<dbReference type="InParanoid" id="A0A7M7M5S1"/>
<dbReference type="HAMAP" id="MF_00530">
    <property type="entry name" value="ATP_synth_epsil_bac"/>
    <property type="match status" value="1"/>
</dbReference>
<dbReference type="PANTHER" id="PTHR13822:SF7">
    <property type="entry name" value="ATP SYNTHASE SUBUNIT DELTA, MITOCHONDRIAL"/>
    <property type="match status" value="1"/>
</dbReference>
<keyword evidence="6" id="KW-0809">Transit peptide</keyword>